<proteinExistence type="predicted"/>
<dbReference type="InterPro" id="IPR027417">
    <property type="entry name" value="P-loop_NTPase"/>
</dbReference>
<evidence type="ECO:0000313" key="3">
    <source>
        <dbReference type="Proteomes" id="UP000003452"/>
    </source>
</evidence>
<keyword evidence="1" id="KW-0472">Membrane</keyword>
<keyword evidence="1" id="KW-1133">Transmembrane helix</keyword>
<accession>B5CZL3</accession>
<reference evidence="2 3" key="1">
    <citation type="submission" date="2008-08" db="EMBL/GenBank/DDBJ databases">
        <title>Draft genome sequence of Bacteroides plebeius (DSM 17135).</title>
        <authorList>
            <person name="Sudarsanam P."/>
            <person name="Ley R."/>
            <person name="Guruge J."/>
            <person name="Turnbaugh P.J."/>
            <person name="Mahowald M."/>
            <person name="Liep D."/>
            <person name="Gordon J."/>
        </authorList>
    </citation>
    <scope>NUCLEOTIDE SEQUENCE [LARGE SCALE GENOMIC DNA]</scope>
    <source>
        <strain evidence="3">DSM 17135 / JCM 12973 / M2</strain>
    </source>
</reference>
<organism evidence="2 3">
    <name type="scientific">Phocaeicola plebeius (strain DSM 17135 / JCM 12973 / CCUG 54634 / M2)</name>
    <name type="common">Bacteroides plebeius</name>
    <dbReference type="NCBI Taxonomy" id="484018"/>
    <lineage>
        <taxon>Bacteria</taxon>
        <taxon>Pseudomonadati</taxon>
        <taxon>Bacteroidota</taxon>
        <taxon>Bacteroidia</taxon>
        <taxon>Bacteroidales</taxon>
        <taxon>Bacteroidaceae</taxon>
        <taxon>Phocaeicola</taxon>
    </lineage>
</organism>
<comment type="caution">
    <text evidence="2">The sequence shown here is derived from an EMBL/GenBank/DDBJ whole genome shotgun (WGS) entry which is preliminary data.</text>
</comment>
<sequence length="1432" mass="168213">MFIVFHSYFFYKNKPLFVITKFLMYFRLFVLLNLLLMAKYIFLQDYSLEISEQYSQLLSQHIENLPYTLSFPIYQATQKIKTEQYGAAMNHVLDFFEISVQYASILLFFILKQKTTNNTTHKVLCSVVNKIDNKRPLSFGDWVNDLFIPLLTTASIELPEHSFVKSMRMHVCSKHGNILLGGKKEASIVQIRNEYKGHSTTLSEEIYRGVLYTLEERVMKMLNGLSALSDYQFYAIDETGTAWNLKSIETKALPSVPQHLHSPSPLHYYVYREGPNDQAEITDLFPLIFLNPQRHVYVFQSLKDENASYISSNENAITYISDALNEEIDTCFQNIIPSFDISKELNWEELKTCMTKESMGFMKRIYKEKKYNQELFVDRERLTSTLYQFWESDKTLFPLLGEAGQGKTSQLCYWTEKLLEQKKAVLIFNGADFSNYTLEQKIKALFGYNYKKPIARLLTSLHEKAEQNKAYVYFFFDAINECLHYYDSDGQEEGPLHLYRFIRQLLVQEKFPRFKVLFTCRFYTWKNLIQRHCTTDATYIYHAGDEEDLAIRNFTDTEIKQAYHIYQRLYQMTTSYEHIDKKILIRLKDPLILKFASSNYLGKSLSESAIDYTSLSLFNKMLCDIRNSYAGNLQYDIISCIGDYLLNKYMKGFPVSTISTESLKEAYHETDSALYDLSRKIYKKDGISIAYAELLNKAERPILRETERIVDNSPVNEITFVYERFFEFIMARSFIKFQRKKGMEKSKPIPAEAYLKALDQATVNVVFIGTIRNALVIDCLETQNYSTLLELTALHGDNYIVMQLLTEVMNMLIRENYENELFCLIDKMLSEKIANGNELISQLNSINKKIESNQANEEVIANYKLLSQKLAPVIRLRKLASVSTINGILLTDYFNENLYKNDALKFLWRLMLDPIHDVRNDACMYTYYLSNKTHTLDYTPLKRNLCESIILQMFRLVKSRPLLFNMSRKHTRKRSFIFFETATRLGTLLMIDELVKRQKDGVIVKNMLQEIECMARYFTLNFYLLRIFMPVLQILMRKQITFQAVYVNNAIEYQGFWNKPEFLSPCQQGKWTRECIKEAMSFVWHHSKYHECKNSPACLKEEERFKLFYPYILSAYKTGDSFTYFTLERILVIMGVCKWQNIKPCVEKFFTDEYRQSEWFDYSQMSMLYVLFQIALYTKEDLQELTEIYTRESKLWTLRCKGLFKAPNSHKANPNGLYKRNVMTWYCVVYCANGGDGTIHEGDSKCVPIFYELIDIAIREKDKELLIHLIENISELITDFGYIHTAMELLKYILIQYDTPEKVKEIDEKTTQRNGLYQYNLTKVVGNVLSTAKNYYQTETDTFIKKELIGLSFPGIPTYREEILSYNPSGETLSDLFTHKFGKFLTWGLLFEEAIDNFAYEAMCTSINAPNCFSWYDQVVRILLKHLFKLKL</sequence>
<dbReference type="EMBL" id="ABQC02000019">
    <property type="protein sequence ID" value="EDY95895.1"/>
    <property type="molecule type" value="Genomic_DNA"/>
</dbReference>
<evidence type="ECO:0000256" key="1">
    <source>
        <dbReference type="SAM" id="Phobius"/>
    </source>
</evidence>
<dbReference type="Gene3D" id="3.40.50.300">
    <property type="entry name" value="P-loop containing nucleotide triphosphate hydrolases"/>
    <property type="match status" value="1"/>
</dbReference>
<dbReference type="HOGENOM" id="CLU_252352_0_0_10"/>
<dbReference type="SUPFAM" id="SSF52540">
    <property type="entry name" value="P-loop containing nucleoside triphosphate hydrolases"/>
    <property type="match status" value="1"/>
</dbReference>
<keyword evidence="1" id="KW-0812">Transmembrane</keyword>
<evidence type="ECO:0000313" key="2">
    <source>
        <dbReference type="EMBL" id="EDY95895.1"/>
    </source>
</evidence>
<name>B5CZL3_PHOPM</name>
<reference evidence="2 3" key="2">
    <citation type="submission" date="2008-08" db="EMBL/GenBank/DDBJ databases">
        <authorList>
            <person name="Fulton L."/>
            <person name="Clifton S."/>
            <person name="Fulton B."/>
            <person name="Xu J."/>
            <person name="Minx P."/>
            <person name="Pepin K.H."/>
            <person name="Johnson M."/>
            <person name="Thiruvilangam P."/>
            <person name="Bhonagiri V."/>
            <person name="Nash W.E."/>
            <person name="Mardis E.R."/>
            <person name="Wilson R.K."/>
        </authorList>
    </citation>
    <scope>NUCLEOTIDE SEQUENCE [LARGE SCALE GENOMIC DNA]</scope>
    <source>
        <strain evidence="3">DSM 17135 / JCM 12973 / M2</strain>
    </source>
</reference>
<dbReference type="eggNOG" id="COG5635">
    <property type="taxonomic scope" value="Bacteria"/>
</dbReference>
<dbReference type="Proteomes" id="UP000003452">
    <property type="component" value="Unassembled WGS sequence"/>
</dbReference>
<protein>
    <submittedName>
        <fullName evidence="2">Uncharacterized protein</fullName>
    </submittedName>
</protein>
<gene>
    <name evidence="2" type="ORF">BACPLE_02180</name>
</gene>
<feature type="transmembrane region" description="Helical" evidence="1">
    <location>
        <begin position="22"/>
        <end position="43"/>
    </location>
</feature>